<reference evidence="8" key="1">
    <citation type="journal article" date="2019" name="Int. J. Syst. Evol. Microbiol.">
        <title>The Global Catalogue of Microorganisms (GCM) 10K type strain sequencing project: providing services to taxonomists for standard genome sequencing and annotation.</title>
        <authorList>
            <consortium name="The Broad Institute Genomics Platform"/>
            <consortium name="The Broad Institute Genome Sequencing Center for Infectious Disease"/>
            <person name="Wu L."/>
            <person name="Ma J."/>
        </authorList>
    </citation>
    <scope>NUCLEOTIDE SEQUENCE [LARGE SCALE GENOMIC DNA]</scope>
    <source>
        <strain evidence="8">R28</strain>
    </source>
</reference>
<keyword evidence="8" id="KW-1185">Reference proteome</keyword>
<evidence type="ECO:0000256" key="3">
    <source>
        <dbReference type="ARBA" id="ARBA00022679"/>
    </source>
</evidence>
<sequence>MYQPGLKGIIAAETELSYINGEKGELLYRGIPVHDFVHNYSCEETAFYLLNGRTAHASELANLRSKLIAYRNIPSYVEEIIDVLPRDLSMMDVLRTAISSLEMSRNMKNYEIALNLIAVFPTIIAYRYRSINNLPRIQPASDNLNHVENFMYMLTGEVSKTKAQILEKYLILTMEHGLNASTFAARVTISTESDLVAAITSALGTMKGPLHGGAPTGVINLLEEISSNDRIHEVITTKLANKQRIMGFGHRVYKTVDPRAEALKETILKLDDVPKWIELAMETEQETIKILQQHKPNQQLYTNVEYYAAAIMKTLELDPELFTAIFSSSRIVGWCAHAIEQLDNNILYRPDVKYIGKK</sequence>
<dbReference type="Gene3D" id="1.10.230.10">
    <property type="entry name" value="Cytochrome P450-Terp, domain 2"/>
    <property type="match status" value="1"/>
</dbReference>
<comment type="pathway">
    <text evidence="1">Carbohydrate metabolism; tricarboxylic acid cycle.</text>
</comment>
<evidence type="ECO:0000313" key="8">
    <source>
        <dbReference type="Proteomes" id="UP001597383"/>
    </source>
</evidence>
<evidence type="ECO:0000256" key="1">
    <source>
        <dbReference type="ARBA" id="ARBA00005163"/>
    </source>
</evidence>
<evidence type="ECO:0000256" key="6">
    <source>
        <dbReference type="RuleBase" id="RU003406"/>
    </source>
</evidence>
<dbReference type="InterPro" id="IPR024176">
    <property type="entry name" value="Citrate_synthase_bac-typ"/>
</dbReference>
<evidence type="ECO:0000256" key="5">
    <source>
        <dbReference type="PIRNR" id="PIRNR001369"/>
    </source>
</evidence>
<evidence type="ECO:0000256" key="2">
    <source>
        <dbReference type="ARBA" id="ARBA00010566"/>
    </source>
</evidence>
<dbReference type="Gene3D" id="1.10.580.10">
    <property type="entry name" value="Citrate Synthase, domain 1"/>
    <property type="match status" value="1"/>
</dbReference>
<dbReference type="EMBL" id="JBHUHQ010000021">
    <property type="protein sequence ID" value="MFD2045802.1"/>
    <property type="molecule type" value="Genomic_DNA"/>
</dbReference>
<keyword evidence="3 5" id="KW-0808">Transferase</keyword>
<comment type="similarity">
    <text evidence="2 5 6">Belongs to the citrate synthase family.</text>
</comment>
<dbReference type="PIRSF" id="PIRSF001369">
    <property type="entry name" value="Citrate_synth"/>
    <property type="match status" value="1"/>
</dbReference>
<dbReference type="PANTHER" id="PTHR11739:SF4">
    <property type="entry name" value="CITRATE SYNTHASE, PEROXISOMAL"/>
    <property type="match status" value="1"/>
</dbReference>
<dbReference type="InterPro" id="IPR002020">
    <property type="entry name" value="Citrate_synthase"/>
</dbReference>
<evidence type="ECO:0000256" key="4">
    <source>
        <dbReference type="ARBA" id="ARBA00049288"/>
    </source>
</evidence>
<proteinExistence type="inferred from homology"/>
<dbReference type="Pfam" id="PF00285">
    <property type="entry name" value="Citrate_synt"/>
    <property type="match status" value="1"/>
</dbReference>
<comment type="caution">
    <text evidence="7">The sequence shown here is derived from an EMBL/GenBank/DDBJ whole genome shotgun (WGS) entry which is preliminary data.</text>
</comment>
<dbReference type="SUPFAM" id="SSF48256">
    <property type="entry name" value="Citrate synthase"/>
    <property type="match status" value="1"/>
</dbReference>
<dbReference type="InterPro" id="IPR016143">
    <property type="entry name" value="Citrate_synth-like_sm_a-sub"/>
</dbReference>
<dbReference type="RefSeq" id="WP_377557272.1">
    <property type="nucleotide sequence ID" value="NZ_JBHUHQ010000021.1"/>
</dbReference>
<dbReference type="PANTHER" id="PTHR11739">
    <property type="entry name" value="CITRATE SYNTHASE"/>
    <property type="match status" value="1"/>
</dbReference>
<organism evidence="7 8">
    <name type="scientific">Ornithinibacillus salinisoli</name>
    <dbReference type="NCBI Taxonomy" id="1848459"/>
    <lineage>
        <taxon>Bacteria</taxon>
        <taxon>Bacillati</taxon>
        <taxon>Bacillota</taxon>
        <taxon>Bacilli</taxon>
        <taxon>Bacillales</taxon>
        <taxon>Bacillaceae</taxon>
        <taxon>Ornithinibacillus</taxon>
    </lineage>
</organism>
<name>A0ABW4W2P0_9BACI</name>
<dbReference type="Proteomes" id="UP001597383">
    <property type="component" value="Unassembled WGS sequence"/>
</dbReference>
<accession>A0ABW4W2P0</accession>
<dbReference type="PROSITE" id="PS00480">
    <property type="entry name" value="CITRATE_SYNTHASE"/>
    <property type="match status" value="1"/>
</dbReference>
<gene>
    <name evidence="7" type="ORF">ACFSJF_16115</name>
</gene>
<dbReference type="InterPro" id="IPR036969">
    <property type="entry name" value="Citrate_synthase_sf"/>
</dbReference>
<evidence type="ECO:0000313" key="7">
    <source>
        <dbReference type="EMBL" id="MFD2045802.1"/>
    </source>
</evidence>
<protein>
    <recommendedName>
        <fullName evidence="5">Citrate synthase</fullName>
    </recommendedName>
</protein>
<comment type="catalytic activity">
    <reaction evidence="4">
        <text>oxaloacetate + acetyl-CoA + H2O = citrate + CoA + H(+)</text>
        <dbReference type="Rhea" id="RHEA:16845"/>
        <dbReference type="ChEBI" id="CHEBI:15377"/>
        <dbReference type="ChEBI" id="CHEBI:15378"/>
        <dbReference type="ChEBI" id="CHEBI:16452"/>
        <dbReference type="ChEBI" id="CHEBI:16947"/>
        <dbReference type="ChEBI" id="CHEBI:57287"/>
        <dbReference type="ChEBI" id="CHEBI:57288"/>
        <dbReference type="EC" id="2.3.3.16"/>
    </reaction>
</comment>
<dbReference type="PRINTS" id="PR00143">
    <property type="entry name" value="CITRTSNTHASE"/>
</dbReference>
<dbReference type="InterPro" id="IPR019810">
    <property type="entry name" value="Citrate_synthase_AS"/>
</dbReference>
<dbReference type="InterPro" id="IPR016142">
    <property type="entry name" value="Citrate_synth-like_lrg_a-sub"/>
</dbReference>